<organism evidence="1 2">
    <name type="scientific">Occallatibacter riparius</name>
    <dbReference type="NCBI Taxonomy" id="1002689"/>
    <lineage>
        <taxon>Bacteria</taxon>
        <taxon>Pseudomonadati</taxon>
        <taxon>Acidobacteriota</taxon>
        <taxon>Terriglobia</taxon>
        <taxon>Terriglobales</taxon>
        <taxon>Acidobacteriaceae</taxon>
        <taxon>Occallatibacter</taxon>
    </lineage>
</organism>
<sequence>MSKSQAVKFGTKGFWAFDVAVGVFLKHLIDAAQESAEAKTEWLSKAISDWRVWAVIGDFGFHLDEHWSAEQRSSVISLLEKACDTVARRNCIPAEEIVSWPFVDDLRIYTRGLNEVATAPVVELGRAVIALLRDELPEGAKGEAYWPMRRDVTAR</sequence>
<gene>
    <name evidence="1" type="ORF">MOP44_00720</name>
</gene>
<name>A0A9J7BP27_9BACT</name>
<dbReference type="KEGG" id="orp:MOP44_00720"/>
<keyword evidence="2" id="KW-1185">Reference proteome</keyword>
<dbReference type="RefSeq" id="WP_260793977.1">
    <property type="nucleotide sequence ID" value="NZ_CP093313.1"/>
</dbReference>
<dbReference type="Proteomes" id="UP001059380">
    <property type="component" value="Chromosome"/>
</dbReference>
<protein>
    <submittedName>
        <fullName evidence="1">Uncharacterized protein</fullName>
    </submittedName>
</protein>
<accession>A0A9J7BP27</accession>
<evidence type="ECO:0000313" key="1">
    <source>
        <dbReference type="EMBL" id="UWZ84472.1"/>
    </source>
</evidence>
<evidence type="ECO:0000313" key="2">
    <source>
        <dbReference type="Proteomes" id="UP001059380"/>
    </source>
</evidence>
<proteinExistence type="predicted"/>
<dbReference type="EMBL" id="CP093313">
    <property type="protein sequence ID" value="UWZ84472.1"/>
    <property type="molecule type" value="Genomic_DNA"/>
</dbReference>
<reference evidence="1" key="1">
    <citation type="submission" date="2021-04" db="EMBL/GenBank/DDBJ databases">
        <title>Phylogenetic analysis of Acidobacteriaceae.</title>
        <authorList>
            <person name="Qiu L."/>
            <person name="Zhang Q."/>
        </authorList>
    </citation>
    <scope>NUCLEOTIDE SEQUENCE</scope>
    <source>
        <strain evidence="1">DSM 25168</strain>
    </source>
</reference>
<dbReference type="AlphaFoldDB" id="A0A9J7BP27"/>